<evidence type="ECO:0000256" key="1">
    <source>
        <dbReference type="PROSITE-ProRule" id="PRU00473"/>
    </source>
</evidence>
<dbReference type="EMBL" id="WUWG01000001">
    <property type="protein sequence ID" value="MXU64254.1"/>
    <property type="molecule type" value="Genomic_DNA"/>
</dbReference>
<feature type="domain" description="OmpA-like" evidence="4">
    <location>
        <begin position="447"/>
        <end position="575"/>
    </location>
</feature>
<dbReference type="GO" id="GO:0016020">
    <property type="term" value="C:membrane"/>
    <property type="evidence" value="ECO:0007669"/>
    <property type="project" value="UniProtKB-UniRule"/>
</dbReference>
<dbReference type="PANTHER" id="PTHR30329:SF21">
    <property type="entry name" value="LIPOPROTEIN YIAD-RELATED"/>
    <property type="match status" value="1"/>
</dbReference>
<keyword evidence="6" id="KW-1185">Reference proteome</keyword>
<protein>
    <submittedName>
        <fullName evidence="5">Peptidoglycan-binding protein</fullName>
    </submittedName>
</protein>
<dbReference type="PROSITE" id="PS51123">
    <property type="entry name" value="OMPA_2"/>
    <property type="match status" value="1"/>
</dbReference>
<gene>
    <name evidence="5" type="ORF">GSH16_02255</name>
</gene>
<evidence type="ECO:0000256" key="3">
    <source>
        <dbReference type="SAM" id="Phobius"/>
    </source>
</evidence>
<keyword evidence="1 3" id="KW-0472">Membrane</keyword>
<keyword evidence="3" id="KW-1133">Transmembrane helix</keyword>
<accession>A0A6B0TSE5</accession>
<dbReference type="NCBIfam" id="NF006542">
    <property type="entry name" value="PRK09039.1-1"/>
    <property type="match status" value="2"/>
</dbReference>
<dbReference type="AlphaFoldDB" id="A0A6B0TSE5"/>
<dbReference type="CDD" id="cd07185">
    <property type="entry name" value="OmpA_C-like"/>
    <property type="match status" value="1"/>
</dbReference>
<dbReference type="InterPro" id="IPR036737">
    <property type="entry name" value="OmpA-like_sf"/>
</dbReference>
<organism evidence="5 6">
    <name type="scientific">Oceanomicrobium pacificus</name>
    <dbReference type="NCBI Taxonomy" id="2692916"/>
    <lineage>
        <taxon>Bacteria</taxon>
        <taxon>Pseudomonadati</taxon>
        <taxon>Pseudomonadota</taxon>
        <taxon>Alphaproteobacteria</taxon>
        <taxon>Rhodobacterales</taxon>
        <taxon>Paracoccaceae</taxon>
        <taxon>Oceanomicrobium</taxon>
    </lineage>
</organism>
<sequence length="575" mass="62205">MALSRRAGSRFTANIWPGFVDAMTALLLVLMFVLSIFMIIQFVLQETITGKDAEIITKDQELGALSDQLAGLAQALGLEQQRTDRLETELGGVNDALAASEAERAAQATLIATLTRQTEEQAGQIASFEDQVAGLIAQNADLDARNAGLVADLDATRSDLAERESDLSGAVARIADLEALNAREISQKEALQLALAQARAEIDEGVEAARLAAARREALEALVADLESEAADLETRRAALDAELDETKAALTDAEAATLVEAAAAEALRARLENSSAELTAMTLRLEAERKKAEETLELLAASRAAEADLQALRDRELTEAERQAALLAEAQRLLAEERDISTDSARQVELLNQQSAALRTQLQELQGLLDASEAAEAAAQVQIQSLGSNLNAALARVASEERKRAELEARERARLEEEAKDLRKFRSEFFARLSEILGTREGVQIVGDRFVFSSEVLFAPGSDELGLAGRRQVSQVAGLLRDVAAEIPDGINWILRVDGHTDKTPLGRGSPFEDNWELSQARALSVVRYLIENEGIPANRLAATGFGEFQPIDPGDSPAALARNRRIELKFTEK</sequence>
<dbReference type="RefSeq" id="WP_160851440.1">
    <property type="nucleotide sequence ID" value="NZ_WUWG01000001.1"/>
</dbReference>
<keyword evidence="2" id="KW-0175">Coiled coil</keyword>
<dbReference type="InterPro" id="IPR006665">
    <property type="entry name" value="OmpA-like"/>
</dbReference>
<keyword evidence="3" id="KW-0812">Transmembrane</keyword>
<proteinExistence type="predicted"/>
<evidence type="ECO:0000313" key="6">
    <source>
        <dbReference type="Proteomes" id="UP000436016"/>
    </source>
</evidence>
<feature type="coiled-coil region" evidence="2">
    <location>
        <begin position="174"/>
        <end position="303"/>
    </location>
</feature>
<feature type="transmembrane region" description="Helical" evidence="3">
    <location>
        <begin position="20"/>
        <end position="44"/>
    </location>
</feature>
<evidence type="ECO:0000256" key="2">
    <source>
        <dbReference type="SAM" id="Coils"/>
    </source>
</evidence>
<dbReference type="Gene3D" id="3.30.1330.60">
    <property type="entry name" value="OmpA-like domain"/>
    <property type="match status" value="1"/>
</dbReference>
<feature type="coiled-coil region" evidence="2">
    <location>
        <begin position="349"/>
        <end position="426"/>
    </location>
</feature>
<dbReference type="SUPFAM" id="SSF103088">
    <property type="entry name" value="OmpA-like"/>
    <property type="match status" value="1"/>
</dbReference>
<reference evidence="5 6" key="1">
    <citation type="submission" date="2019-12" db="EMBL/GenBank/DDBJ databases">
        <title>Strain KN286 was isolated from seawater, which was collected from Caroline Seamount in the tropical western Pacific.</title>
        <authorList>
            <person name="Wang Q."/>
        </authorList>
    </citation>
    <scope>NUCLEOTIDE SEQUENCE [LARGE SCALE GENOMIC DNA]</scope>
    <source>
        <strain evidence="5 6">KN286</strain>
    </source>
</reference>
<evidence type="ECO:0000313" key="5">
    <source>
        <dbReference type="EMBL" id="MXU64254.1"/>
    </source>
</evidence>
<dbReference type="Gene3D" id="6.10.140.920">
    <property type="match status" value="1"/>
</dbReference>
<evidence type="ECO:0000259" key="4">
    <source>
        <dbReference type="PROSITE" id="PS51123"/>
    </source>
</evidence>
<name>A0A6B0TSE5_9RHOB</name>
<dbReference type="InterPro" id="IPR050330">
    <property type="entry name" value="Bact_OuterMem_StrucFunc"/>
</dbReference>
<dbReference type="Pfam" id="PF00691">
    <property type="entry name" value="OmpA"/>
    <property type="match status" value="1"/>
</dbReference>
<comment type="caution">
    <text evidence="5">The sequence shown here is derived from an EMBL/GenBank/DDBJ whole genome shotgun (WGS) entry which is preliminary data.</text>
</comment>
<dbReference type="PANTHER" id="PTHR30329">
    <property type="entry name" value="STATOR ELEMENT OF FLAGELLAR MOTOR COMPLEX"/>
    <property type="match status" value="1"/>
</dbReference>
<dbReference type="Proteomes" id="UP000436016">
    <property type="component" value="Unassembled WGS sequence"/>
</dbReference>